<gene>
    <name evidence="2" type="ORF">CLO192961_LOCUS15104</name>
</gene>
<dbReference type="EMBL" id="CABFNS010000069">
    <property type="protein sequence ID" value="VUC20198.1"/>
    <property type="molecule type" value="Genomic_DNA"/>
</dbReference>
<proteinExistence type="predicted"/>
<evidence type="ECO:0000259" key="1">
    <source>
        <dbReference type="Pfam" id="PF22607"/>
    </source>
</evidence>
<evidence type="ECO:0000313" key="3">
    <source>
        <dbReference type="Proteomes" id="UP000766486"/>
    </source>
</evidence>
<name>A0ABY6TNK9_BIOOC</name>
<accession>A0ABY6TNK9</accession>
<dbReference type="InterPro" id="IPR054707">
    <property type="entry name" value="DhpH_subs-bd"/>
</dbReference>
<dbReference type="Proteomes" id="UP000766486">
    <property type="component" value="Unassembled WGS sequence"/>
</dbReference>
<dbReference type="Gene3D" id="3.30.9.60">
    <property type="match status" value="1"/>
</dbReference>
<dbReference type="InterPro" id="IPR053212">
    <property type="entry name" value="DHP_3-monooxygenase"/>
</dbReference>
<sequence length="266" mass="30275">MPGPESPSSQIYLPESQSEYAGYVAWRGAIIESEVSLETRQIFNKGITLHLMKHHHCVVYTIPGPKGSTKPGERLLNFLWYTNEDEASLREIMVDAIDGHRHHKTVPAGHVRPKVWAARVNRAQRDFSLPPPWNEVISKIHEPFIQAISHHNSPQVSFEDGKVLLVGDALAQFCPHTGLSSAQAAFHTAQVVEYAAGRISLWQYEEEVMGYSYIYWLQSVYWGRFYQADVLTAVGHGLYYWGTVGLEKVGNWWRGRRSTIVIEFQL</sequence>
<dbReference type="SUPFAM" id="SSF54373">
    <property type="entry name" value="FAD-linked reductases, C-terminal domain"/>
    <property type="match status" value="1"/>
</dbReference>
<dbReference type="PANTHER" id="PTHR47469">
    <property type="entry name" value="MONOOXYGENASE-LIKE"/>
    <property type="match status" value="1"/>
</dbReference>
<dbReference type="Pfam" id="PF22607">
    <property type="entry name" value="FAD_binding-like"/>
    <property type="match status" value="1"/>
</dbReference>
<reference evidence="2 3" key="1">
    <citation type="submission" date="2019-06" db="EMBL/GenBank/DDBJ databases">
        <authorList>
            <person name="Broberg M."/>
        </authorList>
    </citation>
    <scope>NUCLEOTIDE SEQUENCE [LARGE SCALE GENOMIC DNA]</scope>
</reference>
<protein>
    <recommendedName>
        <fullName evidence="1">2,6-dihydroxypyridine 3-monooxygenase substrate binding domain-containing protein</fullName>
    </recommendedName>
</protein>
<organism evidence="2 3">
    <name type="scientific">Bionectria ochroleuca</name>
    <name type="common">Gliocladium roseum</name>
    <dbReference type="NCBI Taxonomy" id="29856"/>
    <lineage>
        <taxon>Eukaryota</taxon>
        <taxon>Fungi</taxon>
        <taxon>Dikarya</taxon>
        <taxon>Ascomycota</taxon>
        <taxon>Pezizomycotina</taxon>
        <taxon>Sordariomycetes</taxon>
        <taxon>Hypocreomycetidae</taxon>
        <taxon>Hypocreales</taxon>
        <taxon>Bionectriaceae</taxon>
        <taxon>Clonostachys</taxon>
    </lineage>
</organism>
<keyword evidence="3" id="KW-1185">Reference proteome</keyword>
<comment type="caution">
    <text evidence="2">The sequence shown here is derived from an EMBL/GenBank/DDBJ whole genome shotgun (WGS) entry which is preliminary data.</text>
</comment>
<dbReference type="PANTHER" id="PTHR47469:SF2">
    <property type="entry name" value="OS06G0597600 PROTEIN"/>
    <property type="match status" value="1"/>
</dbReference>
<feature type="domain" description="2,6-dihydroxypyridine 3-monooxygenase substrate binding" evidence="1">
    <location>
        <begin position="20"/>
        <end position="149"/>
    </location>
</feature>
<evidence type="ECO:0000313" key="2">
    <source>
        <dbReference type="EMBL" id="VUC20198.1"/>
    </source>
</evidence>